<feature type="transmembrane region" description="Helical" evidence="1">
    <location>
        <begin position="45"/>
        <end position="64"/>
    </location>
</feature>
<keyword evidence="1" id="KW-0812">Transmembrane</keyword>
<evidence type="ECO:0000313" key="3">
    <source>
        <dbReference type="Proteomes" id="UP000198210"/>
    </source>
</evidence>
<organism evidence="2 3">
    <name type="scientific">Micromonospora siamensis</name>
    <dbReference type="NCBI Taxonomy" id="299152"/>
    <lineage>
        <taxon>Bacteria</taxon>
        <taxon>Bacillati</taxon>
        <taxon>Actinomycetota</taxon>
        <taxon>Actinomycetes</taxon>
        <taxon>Micromonosporales</taxon>
        <taxon>Micromonosporaceae</taxon>
        <taxon>Micromonospora</taxon>
    </lineage>
</organism>
<proteinExistence type="predicted"/>
<evidence type="ECO:0000256" key="1">
    <source>
        <dbReference type="SAM" id="Phobius"/>
    </source>
</evidence>
<protein>
    <submittedName>
        <fullName evidence="2">Uncharacterized protein</fullName>
    </submittedName>
</protein>
<keyword evidence="1" id="KW-0472">Membrane</keyword>
<name>A0A1C5IRR4_9ACTN</name>
<evidence type="ECO:0000313" key="2">
    <source>
        <dbReference type="EMBL" id="SCG61058.1"/>
    </source>
</evidence>
<keyword evidence="1" id="KW-1133">Transmembrane helix</keyword>
<sequence length="70" mass="7456">MPPSTPDSSGALIKSRTAFHVILVLEALFIGYLATQAFVADRHRLLYALGAAGLALVVGAVAWARLRPPR</sequence>
<dbReference type="Proteomes" id="UP000198210">
    <property type="component" value="Chromosome I"/>
</dbReference>
<feature type="transmembrane region" description="Helical" evidence="1">
    <location>
        <begin position="21"/>
        <end position="39"/>
    </location>
</feature>
<reference evidence="2 3" key="1">
    <citation type="submission" date="2016-06" db="EMBL/GenBank/DDBJ databases">
        <authorList>
            <person name="Kjaerup R.B."/>
            <person name="Dalgaard T.S."/>
            <person name="Juul-Madsen H.R."/>
        </authorList>
    </citation>
    <scope>NUCLEOTIDE SEQUENCE [LARGE SCALE GENOMIC DNA]</scope>
    <source>
        <strain evidence="2 3">DSM 45097</strain>
    </source>
</reference>
<accession>A0A1C5IRR4</accession>
<keyword evidence="3" id="KW-1185">Reference proteome</keyword>
<dbReference type="EMBL" id="LT607751">
    <property type="protein sequence ID" value="SCG61058.1"/>
    <property type="molecule type" value="Genomic_DNA"/>
</dbReference>
<dbReference type="RefSeq" id="WP_088971691.1">
    <property type="nucleotide sequence ID" value="NZ_JBHLYF010000023.1"/>
</dbReference>
<dbReference type="AlphaFoldDB" id="A0A1C5IRR4"/>
<gene>
    <name evidence="2" type="ORF">GA0074704_3738</name>
</gene>